<feature type="transmembrane region" description="Helical" evidence="18">
    <location>
        <begin position="7"/>
        <end position="29"/>
    </location>
</feature>
<protein>
    <recommendedName>
        <fullName evidence="5 18">NADH-ubiquinone oxidoreductase chain 2</fullName>
        <ecNumber evidence="4 18">7.1.1.2</ecNumber>
    </recommendedName>
</protein>
<dbReference type="EC" id="7.1.1.2" evidence="4 18"/>
<evidence type="ECO:0000256" key="11">
    <source>
        <dbReference type="ARBA" id="ARBA00022982"/>
    </source>
</evidence>
<sequence length="329" mass="38557">MTKFNKLFFLNFTLAGTMISISSFSWFMMWLGMEMNLMSFIPLMKCNSNKSSEAMSKYFIIQSLASSMLLLSIIMKNNMLLNNSQLGDLIMFTSLIMKLGMAPMHFWLPEVAEGLKWSNCFMLLTWQKIAPFVFMIMSVKNSIMFITSIILSSLIGSIMGLGQISLRKMLAYSSINHMAWMMCSFMNNYIWIIYIVIYTMTNFNLMFYFSKLKIFYLNHIQTSSNNLFMSLFIMLNFLSLSGLPPLIGFLPKWLTVLWLVENNFLMLPLILIILTLMSIFFYIRVLFPMFLLSQNNKFYFNKNPINSMFLSFNLMILFSLIFLSWSSWF</sequence>
<evidence type="ECO:0000256" key="14">
    <source>
        <dbReference type="ARBA" id="ARBA00023075"/>
    </source>
</evidence>
<evidence type="ECO:0000256" key="4">
    <source>
        <dbReference type="ARBA" id="ARBA00012944"/>
    </source>
</evidence>
<keyword evidence="12 18" id="KW-1133">Transmembrane helix</keyword>
<evidence type="ECO:0000256" key="15">
    <source>
        <dbReference type="ARBA" id="ARBA00023128"/>
    </source>
</evidence>
<evidence type="ECO:0000256" key="2">
    <source>
        <dbReference type="ARBA" id="ARBA00004448"/>
    </source>
</evidence>
<gene>
    <name evidence="20" type="primary">ND2</name>
</gene>
<feature type="transmembrane region" description="Helical" evidence="18">
    <location>
        <begin position="143"/>
        <end position="166"/>
    </location>
</feature>
<dbReference type="GO" id="GO:0005743">
    <property type="term" value="C:mitochondrial inner membrane"/>
    <property type="evidence" value="ECO:0007669"/>
    <property type="project" value="UniProtKB-SubCell"/>
</dbReference>
<evidence type="ECO:0000256" key="9">
    <source>
        <dbReference type="ARBA" id="ARBA00022792"/>
    </source>
</evidence>
<dbReference type="EMBL" id="MW176089">
    <property type="protein sequence ID" value="QPM99425.1"/>
    <property type="molecule type" value="Genomic_DNA"/>
</dbReference>
<dbReference type="GO" id="GO:0006120">
    <property type="term" value="P:mitochondrial electron transport, NADH to ubiquinone"/>
    <property type="evidence" value="ECO:0007669"/>
    <property type="project" value="InterPro"/>
</dbReference>
<evidence type="ECO:0000256" key="18">
    <source>
        <dbReference type="RuleBase" id="RU003403"/>
    </source>
</evidence>
<keyword evidence="8 18" id="KW-0812">Transmembrane</keyword>
<evidence type="ECO:0000256" key="3">
    <source>
        <dbReference type="ARBA" id="ARBA00007012"/>
    </source>
</evidence>
<accession>A0A7T1C5G3</accession>
<evidence type="ECO:0000256" key="6">
    <source>
        <dbReference type="ARBA" id="ARBA00022448"/>
    </source>
</evidence>
<dbReference type="PRINTS" id="PR01436">
    <property type="entry name" value="NADHDHGNASE2"/>
</dbReference>
<keyword evidence="9 18" id="KW-0999">Mitochondrion inner membrane</keyword>
<comment type="catalytic activity">
    <reaction evidence="17 18">
        <text>a ubiquinone + NADH + 5 H(+)(in) = a ubiquinol + NAD(+) + 4 H(+)(out)</text>
        <dbReference type="Rhea" id="RHEA:29091"/>
        <dbReference type="Rhea" id="RHEA-COMP:9565"/>
        <dbReference type="Rhea" id="RHEA-COMP:9566"/>
        <dbReference type="ChEBI" id="CHEBI:15378"/>
        <dbReference type="ChEBI" id="CHEBI:16389"/>
        <dbReference type="ChEBI" id="CHEBI:17976"/>
        <dbReference type="ChEBI" id="CHEBI:57540"/>
        <dbReference type="ChEBI" id="CHEBI:57945"/>
        <dbReference type="EC" id="7.1.1.2"/>
    </reaction>
</comment>
<keyword evidence="15 18" id="KW-0496">Mitochondrion</keyword>
<evidence type="ECO:0000256" key="17">
    <source>
        <dbReference type="ARBA" id="ARBA00049551"/>
    </source>
</evidence>
<dbReference type="InterPro" id="IPR001750">
    <property type="entry name" value="ND/Mrp_TM"/>
</dbReference>
<organism evidence="20">
    <name type="scientific">Downesia tarsata</name>
    <dbReference type="NCBI Taxonomy" id="2790390"/>
    <lineage>
        <taxon>Eukaryota</taxon>
        <taxon>Metazoa</taxon>
        <taxon>Ecdysozoa</taxon>
        <taxon>Arthropoda</taxon>
        <taxon>Hexapoda</taxon>
        <taxon>Insecta</taxon>
        <taxon>Pterygota</taxon>
        <taxon>Neoptera</taxon>
        <taxon>Endopterygota</taxon>
        <taxon>Coleoptera</taxon>
        <taxon>Polyphaga</taxon>
        <taxon>Cucujiformia</taxon>
        <taxon>Chrysomeloidea</taxon>
        <taxon>Chrysomelidae</taxon>
        <taxon>Cassidinae</taxon>
        <taxon>Downesia</taxon>
    </lineage>
</organism>
<dbReference type="InterPro" id="IPR003917">
    <property type="entry name" value="NADH_UbQ_OxRdtase_chain2"/>
</dbReference>
<dbReference type="GO" id="GO:0008137">
    <property type="term" value="F:NADH dehydrogenase (ubiquinone) activity"/>
    <property type="evidence" value="ECO:0007669"/>
    <property type="project" value="UniProtKB-EC"/>
</dbReference>
<keyword evidence="11 18" id="KW-0249">Electron transport</keyword>
<dbReference type="GeneID" id="65316826"/>
<keyword evidence="6" id="KW-0813">Transport</keyword>
<comment type="similarity">
    <text evidence="3 18">Belongs to the complex I subunit 2 family.</text>
</comment>
<proteinExistence type="inferred from homology"/>
<dbReference type="PANTHER" id="PTHR46552:SF1">
    <property type="entry name" value="NADH-UBIQUINONE OXIDOREDUCTASE CHAIN 2"/>
    <property type="match status" value="1"/>
</dbReference>
<keyword evidence="14 18" id="KW-0830">Ubiquinone</keyword>
<keyword evidence="16 18" id="KW-0472">Membrane</keyword>
<evidence type="ECO:0000313" key="20">
    <source>
        <dbReference type="EMBL" id="QPM99425.1"/>
    </source>
</evidence>
<geneLocation type="mitochondrion" evidence="20"/>
<keyword evidence="13 18" id="KW-0520">NAD</keyword>
<evidence type="ECO:0000256" key="5">
    <source>
        <dbReference type="ARBA" id="ARBA00021008"/>
    </source>
</evidence>
<feature type="transmembrane region" description="Helical" evidence="18">
    <location>
        <begin position="186"/>
        <end position="207"/>
    </location>
</feature>
<dbReference type="AlphaFoldDB" id="A0A7T1C5G3"/>
<dbReference type="InterPro" id="IPR050175">
    <property type="entry name" value="Complex_I_Subunit_2"/>
</dbReference>
<dbReference type="Pfam" id="PF00361">
    <property type="entry name" value="Proton_antipo_M"/>
    <property type="match status" value="1"/>
</dbReference>
<evidence type="ECO:0000256" key="8">
    <source>
        <dbReference type="ARBA" id="ARBA00022692"/>
    </source>
</evidence>
<evidence type="ECO:0000256" key="16">
    <source>
        <dbReference type="ARBA" id="ARBA00023136"/>
    </source>
</evidence>
<name>A0A7T1C5G3_9CUCU</name>
<feature type="domain" description="NADH:quinone oxidoreductase/Mrp antiporter transmembrane" evidence="19">
    <location>
        <begin position="25"/>
        <end position="277"/>
    </location>
</feature>
<keyword evidence="10 18" id="KW-1278">Translocase</keyword>
<comment type="function">
    <text evidence="18">Core subunit of the mitochondrial membrane respiratory chain NADH dehydrogenase (Complex I) which catalyzes electron transfer from NADH through the respiratory chain, using ubiquinone as an electron acceptor. Essential for the catalytic activity and assembly of complex I.</text>
</comment>
<comment type="subcellular location">
    <subcellularLocation>
        <location evidence="2 18">Mitochondrion inner membrane</location>
        <topology evidence="2 18">Multi-pass membrane protein</topology>
    </subcellularLocation>
</comment>
<evidence type="ECO:0000256" key="10">
    <source>
        <dbReference type="ARBA" id="ARBA00022967"/>
    </source>
</evidence>
<keyword evidence="7 18" id="KW-0679">Respiratory chain</keyword>
<evidence type="ECO:0000256" key="1">
    <source>
        <dbReference type="ARBA" id="ARBA00003257"/>
    </source>
</evidence>
<dbReference type="RefSeq" id="YP_010117197.1">
    <property type="nucleotide sequence ID" value="NC_056105.1"/>
</dbReference>
<feature type="transmembrane region" description="Helical" evidence="18">
    <location>
        <begin position="58"/>
        <end position="74"/>
    </location>
</feature>
<evidence type="ECO:0000256" key="7">
    <source>
        <dbReference type="ARBA" id="ARBA00022660"/>
    </source>
</evidence>
<evidence type="ECO:0000256" key="13">
    <source>
        <dbReference type="ARBA" id="ARBA00023027"/>
    </source>
</evidence>
<dbReference type="CTD" id="4536"/>
<feature type="transmembrane region" description="Helical" evidence="18">
    <location>
        <begin position="267"/>
        <end position="287"/>
    </location>
</feature>
<feature type="transmembrane region" description="Helical" evidence="18">
    <location>
        <begin position="308"/>
        <end position="328"/>
    </location>
</feature>
<evidence type="ECO:0000256" key="12">
    <source>
        <dbReference type="ARBA" id="ARBA00022989"/>
    </source>
</evidence>
<reference evidence="20" key="1">
    <citation type="submission" date="2020-10" db="EMBL/GenBank/DDBJ databases">
        <title>The Complete Mitochondrial Genome of Downesia tarsata (Coleoptera: Chrysomelidae: Cassidinae).</title>
        <authorList>
            <person name="Dai X."/>
            <person name="Zhang S."/>
        </authorList>
    </citation>
    <scope>NUCLEOTIDE SEQUENCE</scope>
</reference>
<feature type="transmembrane region" description="Helical" evidence="18">
    <location>
        <begin position="227"/>
        <end position="247"/>
    </location>
</feature>
<evidence type="ECO:0000259" key="19">
    <source>
        <dbReference type="Pfam" id="PF00361"/>
    </source>
</evidence>
<comment type="function">
    <text evidence="1">Core subunit of the mitochondrial membrane respiratory chain NADH dehydrogenase (Complex I) that is believed to belong to the minimal assembly required for catalysis. Complex I functions in the transfer of electrons from NADH to the respiratory chain. The immediate electron acceptor for the enzyme is believed to be ubiquinone.</text>
</comment>
<dbReference type="PANTHER" id="PTHR46552">
    <property type="entry name" value="NADH-UBIQUINONE OXIDOREDUCTASE CHAIN 2"/>
    <property type="match status" value="1"/>
</dbReference>